<dbReference type="SUPFAM" id="SSF51306">
    <property type="entry name" value="LexA/Signal peptidase"/>
    <property type="match status" value="1"/>
</dbReference>
<accession>A0A9W6C1B6</accession>
<dbReference type="Proteomes" id="UP001165080">
    <property type="component" value="Unassembled WGS sequence"/>
</dbReference>
<comment type="caution">
    <text evidence="2">The sequence shown here is derived from an EMBL/GenBank/DDBJ whole genome shotgun (WGS) entry which is preliminary data.</text>
</comment>
<dbReference type="EMBL" id="BRXU01000049">
    <property type="protein sequence ID" value="GLC61672.1"/>
    <property type="molecule type" value="Genomic_DNA"/>
</dbReference>
<dbReference type="GO" id="GO:0004252">
    <property type="term" value="F:serine-type endopeptidase activity"/>
    <property type="evidence" value="ECO:0007669"/>
    <property type="project" value="InterPro"/>
</dbReference>
<evidence type="ECO:0000256" key="1">
    <source>
        <dbReference type="SAM" id="MobiDB-lite"/>
    </source>
</evidence>
<organism evidence="2 3">
    <name type="scientific">Pleodorina starrii</name>
    <dbReference type="NCBI Taxonomy" id="330485"/>
    <lineage>
        <taxon>Eukaryota</taxon>
        <taxon>Viridiplantae</taxon>
        <taxon>Chlorophyta</taxon>
        <taxon>core chlorophytes</taxon>
        <taxon>Chlorophyceae</taxon>
        <taxon>CS clade</taxon>
        <taxon>Chlamydomonadales</taxon>
        <taxon>Volvocaceae</taxon>
        <taxon>Pleodorina</taxon>
    </lineage>
</organism>
<evidence type="ECO:0008006" key="4">
    <source>
        <dbReference type="Google" id="ProtNLM"/>
    </source>
</evidence>
<feature type="region of interest" description="Disordered" evidence="1">
    <location>
        <begin position="279"/>
        <end position="350"/>
    </location>
</feature>
<feature type="compositionally biased region" description="Low complexity" evidence="1">
    <location>
        <begin position="50"/>
        <end position="64"/>
    </location>
</feature>
<dbReference type="PANTHER" id="PTHR47040">
    <property type="entry name" value="OSJNBA0068L06.9 PROTEIN"/>
    <property type="match status" value="1"/>
</dbReference>
<dbReference type="InterPro" id="IPR019533">
    <property type="entry name" value="Peptidase_S26"/>
</dbReference>
<dbReference type="AlphaFoldDB" id="A0A9W6C1B6"/>
<keyword evidence="3" id="KW-1185">Reference proteome</keyword>
<feature type="compositionally biased region" description="Basic and acidic residues" evidence="1">
    <location>
        <begin position="310"/>
        <end position="321"/>
    </location>
</feature>
<proteinExistence type="predicted"/>
<reference evidence="2 3" key="1">
    <citation type="journal article" date="2023" name="Commun. Biol.">
        <title>Reorganization of the ancestral sex-determining regions during the evolution of trioecy in Pleodorina starrii.</title>
        <authorList>
            <person name="Takahashi K."/>
            <person name="Suzuki S."/>
            <person name="Kawai-Toyooka H."/>
            <person name="Yamamoto K."/>
            <person name="Hamaji T."/>
            <person name="Ootsuki R."/>
            <person name="Yamaguchi H."/>
            <person name="Kawachi M."/>
            <person name="Higashiyama T."/>
            <person name="Nozaki H."/>
        </authorList>
    </citation>
    <scope>NUCLEOTIDE SEQUENCE [LARGE SCALE GENOMIC DNA]</scope>
    <source>
        <strain evidence="2 3">NIES-4479</strain>
    </source>
</reference>
<name>A0A9W6C1B6_9CHLO</name>
<dbReference type="GO" id="GO:0006465">
    <property type="term" value="P:signal peptide processing"/>
    <property type="evidence" value="ECO:0007669"/>
    <property type="project" value="InterPro"/>
</dbReference>
<dbReference type="CDD" id="cd06530">
    <property type="entry name" value="S26_SPase_I"/>
    <property type="match status" value="1"/>
</dbReference>
<dbReference type="PANTHER" id="PTHR47040:SF1">
    <property type="entry name" value="MITOCHONDRIAL ATP-INDEPENDENT INNER MEMBRANE PROTEASE SUBUNIT 2"/>
    <property type="match status" value="1"/>
</dbReference>
<feature type="compositionally biased region" description="Gly residues" evidence="1">
    <location>
        <begin position="322"/>
        <end position="350"/>
    </location>
</feature>
<feature type="region of interest" description="Disordered" evidence="1">
    <location>
        <begin position="37"/>
        <end position="85"/>
    </location>
</feature>
<evidence type="ECO:0000313" key="3">
    <source>
        <dbReference type="Proteomes" id="UP001165080"/>
    </source>
</evidence>
<evidence type="ECO:0000313" key="2">
    <source>
        <dbReference type="EMBL" id="GLC61672.1"/>
    </source>
</evidence>
<feature type="compositionally biased region" description="Acidic residues" evidence="1">
    <location>
        <begin position="279"/>
        <end position="305"/>
    </location>
</feature>
<dbReference type="InterPro" id="IPR036286">
    <property type="entry name" value="LexA/Signal_pep-like_sf"/>
</dbReference>
<sequence length="350" mass="35819">MASKPGGFLAFRYNVTKLKDAAEEFLFTVFQGADQQGRRQQGGLNPFNRGSPTHGSSSHTTPFGFGAGAGGSSDPSTSGSGGGGGGGGGGLLGVVQAAYRRARLVYDSPLTGQLYLTGPAMAPTLNWRGAKDASSRERLVVRLLRHPGPHNVLVGDVVAFHSPLALPDDATHVMVRRVAAVEGDEMVSSSPTDPPFLIPPGHCWVLADNAELRPEAGEVIDSRSYGHIPFSAVIGRVVYAASSQATHGPVRNNPAHSEAGGEDPAVVAAEVDVERIIEEEERAEEFGDGDDEGEEEEEEDGEEEAGGSGGRRDGQGEKGKDGGIGGGGGGGGGGEGGQRKGGGRGGEGGK</sequence>
<dbReference type="OrthoDB" id="308440at2759"/>
<dbReference type="Gene3D" id="2.10.109.10">
    <property type="entry name" value="Umud Fragment, subunit A"/>
    <property type="match status" value="1"/>
</dbReference>
<feature type="region of interest" description="Disordered" evidence="1">
    <location>
        <begin position="246"/>
        <end position="267"/>
    </location>
</feature>
<dbReference type="InterPro" id="IPR053307">
    <property type="entry name" value="Mitochondrial_IM_protease"/>
</dbReference>
<gene>
    <name evidence="2" type="primary">PLEST009383</name>
    <name evidence="2" type="ORF">PLESTB_001789600</name>
</gene>
<protein>
    <recommendedName>
        <fullName evidence="4">Mitochondrial inner membrane protease subunit 2</fullName>
    </recommendedName>
</protein>